<evidence type="ECO:0000313" key="1">
    <source>
        <dbReference type="EMBL" id="KFD52996.1"/>
    </source>
</evidence>
<evidence type="ECO:0000313" key="2">
    <source>
        <dbReference type="EMBL" id="KFD69873.1"/>
    </source>
</evidence>
<evidence type="ECO:0000313" key="3">
    <source>
        <dbReference type="Proteomes" id="UP000030764"/>
    </source>
</evidence>
<organism evidence="2">
    <name type="scientific">Trichuris suis</name>
    <name type="common">pig whipworm</name>
    <dbReference type="NCBI Taxonomy" id="68888"/>
    <lineage>
        <taxon>Eukaryota</taxon>
        <taxon>Metazoa</taxon>
        <taxon>Ecdysozoa</taxon>
        <taxon>Nematoda</taxon>
        <taxon>Enoplea</taxon>
        <taxon>Dorylaimia</taxon>
        <taxon>Trichinellida</taxon>
        <taxon>Trichuridae</taxon>
        <taxon>Trichuris</taxon>
    </lineage>
</organism>
<dbReference type="AlphaFoldDB" id="A0A085NK77"/>
<reference evidence="2 3" key="1">
    <citation type="journal article" date="2014" name="Nat. Genet.">
        <title>Genome and transcriptome of the porcine whipworm Trichuris suis.</title>
        <authorList>
            <person name="Jex A.R."/>
            <person name="Nejsum P."/>
            <person name="Schwarz E.M."/>
            <person name="Hu L."/>
            <person name="Young N.D."/>
            <person name="Hall R.S."/>
            <person name="Korhonen P.K."/>
            <person name="Liao S."/>
            <person name="Thamsborg S."/>
            <person name="Xia J."/>
            <person name="Xu P."/>
            <person name="Wang S."/>
            <person name="Scheerlinck J.P."/>
            <person name="Hofmann A."/>
            <person name="Sternberg P.W."/>
            <person name="Wang J."/>
            <person name="Gasser R.B."/>
        </authorList>
    </citation>
    <scope>NUCLEOTIDE SEQUENCE [LARGE SCALE GENOMIC DNA]</scope>
    <source>
        <strain evidence="2">DCEP-RM93F</strain>
        <strain evidence="1">DCEP-RM93M</strain>
    </source>
</reference>
<proteinExistence type="predicted"/>
<dbReference type="EMBL" id="KL367492">
    <property type="protein sequence ID" value="KFD69873.1"/>
    <property type="molecule type" value="Genomic_DNA"/>
</dbReference>
<dbReference type="EMBL" id="KL363221">
    <property type="protein sequence ID" value="KFD52996.1"/>
    <property type="molecule type" value="Genomic_DNA"/>
</dbReference>
<dbReference type="Proteomes" id="UP000030764">
    <property type="component" value="Unassembled WGS sequence"/>
</dbReference>
<sequence>MGDATWTSGMTLNECSLKSWLKVKQTADHLLSPTIPEVRRGMIIYFAVPSIVLSALETHAAELQYFLKLWLFSSNPVWNDGDYRNRKTPSFLTIIKGIFQRTTMRNAVCSLEIRQFLRDALTDHLCGQVRK</sequence>
<dbReference type="Proteomes" id="UP000030758">
    <property type="component" value="Unassembled WGS sequence"/>
</dbReference>
<name>A0A085NK77_9BILA</name>
<accession>A0A085NK77</accession>
<keyword evidence="3" id="KW-1185">Reference proteome</keyword>
<gene>
    <name evidence="1" type="ORF">M513_06112</name>
    <name evidence="2" type="ORF">M514_06112</name>
</gene>
<protein>
    <submittedName>
        <fullName evidence="2">Uncharacterized protein</fullName>
    </submittedName>
</protein>